<keyword evidence="1" id="KW-0496">Mitochondrion</keyword>
<gene>
    <name evidence="1" type="ORF">AEK19_MT1690</name>
</gene>
<sequence length="71" mass="8048">MLNEFAGKEFDDYDRMLAFIGLYREGRKIITPANLMSALAAPIEIELRLFKASFSHLSTMGTYDFLGPPMN</sequence>
<name>A0A1Y0B362_9LAMI</name>
<protein>
    <submittedName>
        <fullName evidence="1">Uncharacterized protein</fullName>
    </submittedName>
</protein>
<organism evidence="1">
    <name type="scientific">Utricularia reniformis</name>
    <dbReference type="NCBI Taxonomy" id="192314"/>
    <lineage>
        <taxon>Eukaryota</taxon>
        <taxon>Viridiplantae</taxon>
        <taxon>Streptophyta</taxon>
        <taxon>Embryophyta</taxon>
        <taxon>Tracheophyta</taxon>
        <taxon>Spermatophyta</taxon>
        <taxon>Magnoliopsida</taxon>
        <taxon>eudicotyledons</taxon>
        <taxon>Gunneridae</taxon>
        <taxon>Pentapetalae</taxon>
        <taxon>asterids</taxon>
        <taxon>lamiids</taxon>
        <taxon>Lamiales</taxon>
        <taxon>Lentibulariaceae</taxon>
        <taxon>Utricularia</taxon>
    </lineage>
</organism>
<geneLocation type="mitochondrion" evidence="1"/>
<dbReference type="EMBL" id="KY774314">
    <property type="protein sequence ID" value="ART31872.1"/>
    <property type="molecule type" value="Genomic_DNA"/>
</dbReference>
<dbReference type="AlphaFoldDB" id="A0A1Y0B362"/>
<reference evidence="1" key="1">
    <citation type="submission" date="2017-03" db="EMBL/GenBank/DDBJ databases">
        <title>The mitochondrial genome of the carnivorous plant Utricularia reniformis (Lentibulariaceae): structure, comparative analysis and evolutionary landmarks.</title>
        <authorList>
            <person name="Silva S.R."/>
            <person name="Alvarenga D.O."/>
            <person name="Michael T.P."/>
            <person name="Miranda V.F.O."/>
            <person name="Varani A.M."/>
        </authorList>
    </citation>
    <scope>NUCLEOTIDE SEQUENCE</scope>
</reference>
<accession>A0A1Y0B362</accession>
<proteinExistence type="predicted"/>
<evidence type="ECO:0000313" key="1">
    <source>
        <dbReference type="EMBL" id="ART31872.1"/>
    </source>
</evidence>